<dbReference type="PIRSF" id="PIRSF003085">
    <property type="entry name" value="CMAS"/>
    <property type="match status" value="1"/>
</dbReference>
<reference evidence="8 9" key="1">
    <citation type="journal article" date="2019" name="Environ. Microbiol.">
        <title>Species interactions and distinct microbial communities in high Arctic permafrost affected cryosols are associated with the CH4 and CO2 gas fluxes.</title>
        <authorList>
            <person name="Altshuler I."/>
            <person name="Hamel J."/>
            <person name="Turney S."/>
            <person name="Magnuson E."/>
            <person name="Levesque R."/>
            <person name="Greer C."/>
            <person name="Whyte L.G."/>
        </authorList>
    </citation>
    <scope>NUCLEOTIDE SEQUENCE [LARGE SCALE GENOMIC DNA]</scope>
    <source>
        <strain evidence="8 9">S9.3B</strain>
    </source>
</reference>
<dbReference type="InterPro" id="IPR050723">
    <property type="entry name" value="CFA/CMAS"/>
</dbReference>
<dbReference type="InterPro" id="IPR003333">
    <property type="entry name" value="CMAS"/>
</dbReference>
<dbReference type="GO" id="GO:0008610">
    <property type="term" value="P:lipid biosynthetic process"/>
    <property type="evidence" value="ECO:0007669"/>
    <property type="project" value="InterPro"/>
</dbReference>
<dbReference type="GO" id="GO:0032259">
    <property type="term" value="P:methylation"/>
    <property type="evidence" value="ECO:0007669"/>
    <property type="project" value="UniProtKB-KW"/>
</dbReference>
<gene>
    <name evidence="8" type="ORF">EAH89_03970</name>
</gene>
<keyword evidence="9" id="KW-1185">Reference proteome</keyword>
<comment type="caution">
    <text evidence="8">The sequence shown here is derived from an EMBL/GenBank/DDBJ whole genome shotgun (WGS) entry which is preliminary data.</text>
</comment>
<accession>A0A502GEI3</accession>
<dbReference type="Gene3D" id="3.40.50.150">
    <property type="entry name" value="Vaccinia Virus protein VP39"/>
    <property type="match status" value="1"/>
</dbReference>
<evidence type="ECO:0000313" key="8">
    <source>
        <dbReference type="EMBL" id="TPG60529.1"/>
    </source>
</evidence>
<protein>
    <submittedName>
        <fullName evidence="8">Class I SAM-dependent methyltransferase</fullName>
    </submittedName>
</protein>
<dbReference type="InterPro" id="IPR057206">
    <property type="entry name" value="DUF7884"/>
</dbReference>
<dbReference type="GO" id="GO:0008168">
    <property type="term" value="F:methyltransferase activity"/>
    <property type="evidence" value="ECO:0007669"/>
    <property type="project" value="UniProtKB-KW"/>
</dbReference>
<sequence>MLLDSILPRLIRRGTLRLRRPDGSVVTFGGARPGPAAAMALTNKGIARRLVMNPNLAFGEGYMDGSIEPIEGSTIYDLLDVMILNLAEGGSHPAMRAGQAVRWALRRVLDPNSSARSRRNVAHHYDLNGRLYALFLDADRQYSCAYFPTGRESLEEAQALKKRHIASKLRLDRPDLEVLDIGSGWGGLAITLAREHGARVTGLTLSEEQLAESRARAESAGVSDRVRFELMDYRDWRRPVDRVVSVGMFEHVGINHYTAFFRTVKAALKEDGVALVHAIGQSEGPATTNPWLTKYIFPGGYSPALSEVVPAVEGAGLWITDIEILRLHYAMTIAQWRGRFAENRNAIKALYDERFCRMFEFYLAASELAFRRWGHMNWQMQLTRDVNALPLTRDYMLEAERAAAYPHDPPPSTGPRGAVEGDVERAEG</sequence>
<evidence type="ECO:0000256" key="2">
    <source>
        <dbReference type="ARBA" id="ARBA00022603"/>
    </source>
</evidence>
<dbReference type="Pfam" id="PF25371">
    <property type="entry name" value="DUF7884"/>
    <property type="match status" value="1"/>
</dbReference>
<evidence type="ECO:0000313" key="9">
    <source>
        <dbReference type="Proteomes" id="UP000317078"/>
    </source>
</evidence>
<keyword evidence="3 8" id="KW-0808">Transferase</keyword>
<evidence type="ECO:0000256" key="5">
    <source>
        <dbReference type="ARBA" id="ARBA00023098"/>
    </source>
</evidence>
<dbReference type="RefSeq" id="WP_140881457.1">
    <property type="nucleotide sequence ID" value="NZ_RCZP01000002.1"/>
</dbReference>
<dbReference type="SUPFAM" id="SSF53335">
    <property type="entry name" value="S-adenosyl-L-methionine-dependent methyltransferases"/>
    <property type="match status" value="1"/>
</dbReference>
<dbReference type="Proteomes" id="UP000317078">
    <property type="component" value="Unassembled WGS sequence"/>
</dbReference>
<evidence type="ECO:0000256" key="1">
    <source>
        <dbReference type="ARBA" id="ARBA00010815"/>
    </source>
</evidence>
<dbReference type="AlphaFoldDB" id="A0A502GEI3"/>
<organism evidence="8 9">
    <name type="scientific">Muricoccus nepalensis</name>
    <dbReference type="NCBI Taxonomy" id="1854500"/>
    <lineage>
        <taxon>Bacteria</taxon>
        <taxon>Pseudomonadati</taxon>
        <taxon>Pseudomonadota</taxon>
        <taxon>Alphaproteobacteria</taxon>
        <taxon>Acetobacterales</taxon>
        <taxon>Roseomonadaceae</taxon>
        <taxon>Muricoccus</taxon>
    </lineage>
</organism>
<dbReference type="Pfam" id="PF02353">
    <property type="entry name" value="CMAS"/>
    <property type="match status" value="1"/>
</dbReference>
<keyword evidence="4" id="KW-0949">S-adenosyl-L-methionine</keyword>
<dbReference type="EMBL" id="RCZP01000002">
    <property type="protein sequence ID" value="TPG60529.1"/>
    <property type="molecule type" value="Genomic_DNA"/>
</dbReference>
<feature type="domain" description="DUF7884" evidence="7">
    <location>
        <begin position="19"/>
        <end position="81"/>
    </location>
</feature>
<dbReference type="CDD" id="cd02440">
    <property type="entry name" value="AdoMet_MTases"/>
    <property type="match status" value="1"/>
</dbReference>
<comment type="similarity">
    <text evidence="1">Belongs to the CFA/CMAS family.</text>
</comment>
<dbReference type="PANTHER" id="PTHR43667">
    <property type="entry name" value="CYCLOPROPANE-FATTY-ACYL-PHOSPHOLIPID SYNTHASE"/>
    <property type="match status" value="1"/>
</dbReference>
<dbReference type="OrthoDB" id="9782855at2"/>
<proteinExistence type="inferred from homology"/>
<evidence type="ECO:0000256" key="6">
    <source>
        <dbReference type="SAM" id="MobiDB-lite"/>
    </source>
</evidence>
<feature type="region of interest" description="Disordered" evidence="6">
    <location>
        <begin position="404"/>
        <end position="428"/>
    </location>
</feature>
<name>A0A502GEI3_9PROT</name>
<keyword evidence="2 8" id="KW-0489">Methyltransferase</keyword>
<evidence type="ECO:0000256" key="3">
    <source>
        <dbReference type="ARBA" id="ARBA00022679"/>
    </source>
</evidence>
<evidence type="ECO:0000259" key="7">
    <source>
        <dbReference type="Pfam" id="PF25371"/>
    </source>
</evidence>
<keyword evidence="5" id="KW-0443">Lipid metabolism</keyword>
<dbReference type="InterPro" id="IPR029063">
    <property type="entry name" value="SAM-dependent_MTases_sf"/>
</dbReference>
<dbReference type="PANTHER" id="PTHR43667:SF1">
    <property type="entry name" value="CYCLOPROPANE-FATTY-ACYL-PHOSPHOLIPID SYNTHASE"/>
    <property type="match status" value="1"/>
</dbReference>
<evidence type="ECO:0000256" key="4">
    <source>
        <dbReference type="ARBA" id="ARBA00022691"/>
    </source>
</evidence>